<dbReference type="KEGG" id="elux:BTN50_1821"/>
<evidence type="ECO:0000313" key="2">
    <source>
        <dbReference type="Proteomes" id="UP000218160"/>
    </source>
</evidence>
<gene>
    <name evidence="1" type="ORF">BTN50_1821</name>
</gene>
<dbReference type="EMBL" id="CP020663">
    <property type="protein sequence ID" value="ATF10247.1"/>
    <property type="molecule type" value="Genomic_DNA"/>
</dbReference>
<dbReference type="AlphaFoldDB" id="A0A291BB81"/>
<protein>
    <submittedName>
        <fullName evidence="1">Uncharacterized protein</fullName>
    </submittedName>
</protein>
<reference evidence="2" key="1">
    <citation type="submission" date="2017-04" db="EMBL/GenBank/DDBJ databases">
        <title>Genome evolution of the luminous symbionts of deep sea anglerfish.</title>
        <authorList>
            <person name="Hendry T.A."/>
        </authorList>
    </citation>
    <scope>NUCLEOTIDE SEQUENCE [LARGE SCALE GENOMIC DNA]</scope>
</reference>
<proteinExistence type="predicted"/>
<dbReference type="Proteomes" id="UP000218160">
    <property type="component" value="Chromosome 2"/>
</dbReference>
<name>A0A291BB81_9GAMM</name>
<evidence type="ECO:0000313" key="1">
    <source>
        <dbReference type="EMBL" id="ATF10247.1"/>
    </source>
</evidence>
<sequence length="38" mass="4178">MASVCVFFDGYILANASYSLCEVGHQLTFAFSNVMKNV</sequence>
<accession>A0A291BB81</accession>
<organism evidence="1 2">
    <name type="scientific">Candidatus Enterovibrio altilux</name>
    <dbReference type="NCBI Taxonomy" id="1927128"/>
    <lineage>
        <taxon>Bacteria</taxon>
        <taxon>Pseudomonadati</taxon>
        <taxon>Pseudomonadota</taxon>
        <taxon>Gammaproteobacteria</taxon>
        <taxon>Vibrionales</taxon>
        <taxon>Vibrionaceae</taxon>
        <taxon>Enterovibrio</taxon>
    </lineage>
</organism>
<keyword evidence="2" id="KW-1185">Reference proteome</keyword>